<evidence type="ECO:0000256" key="11">
    <source>
        <dbReference type="RuleBase" id="RU003357"/>
    </source>
</evidence>
<evidence type="ECO:0000256" key="1">
    <source>
        <dbReference type="ARBA" id="ARBA00004571"/>
    </source>
</evidence>
<dbReference type="InterPro" id="IPR012910">
    <property type="entry name" value="Plug_dom"/>
</dbReference>
<dbReference type="GO" id="GO:0009279">
    <property type="term" value="C:cell outer membrane"/>
    <property type="evidence" value="ECO:0007669"/>
    <property type="project" value="UniProtKB-SubCell"/>
</dbReference>
<accession>A0A1E3X9V2</accession>
<feature type="domain" description="TonB-dependent receptor-like beta-barrel" evidence="12">
    <location>
        <begin position="245"/>
        <end position="632"/>
    </location>
</feature>
<keyword evidence="2 10" id="KW-0813">Transport</keyword>
<evidence type="ECO:0000256" key="5">
    <source>
        <dbReference type="ARBA" id="ARBA00022729"/>
    </source>
</evidence>
<evidence type="ECO:0000256" key="4">
    <source>
        <dbReference type="ARBA" id="ARBA00022692"/>
    </source>
</evidence>
<feature type="domain" description="TonB-dependent receptor plug" evidence="13">
    <location>
        <begin position="82"/>
        <end position="186"/>
    </location>
</feature>
<name>A0A1E3X9V2_9BACT</name>
<evidence type="ECO:0000256" key="9">
    <source>
        <dbReference type="ARBA" id="ARBA00023237"/>
    </source>
</evidence>
<organism evidence="14 15">
    <name type="scientific">Candidatus Scalindua rubra</name>
    <dbReference type="NCBI Taxonomy" id="1872076"/>
    <lineage>
        <taxon>Bacteria</taxon>
        <taxon>Pseudomonadati</taxon>
        <taxon>Planctomycetota</taxon>
        <taxon>Candidatus Brocadiia</taxon>
        <taxon>Candidatus Brocadiales</taxon>
        <taxon>Candidatus Scalinduaceae</taxon>
        <taxon>Candidatus Scalindua</taxon>
    </lineage>
</organism>
<reference evidence="14 15" key="1">
    <citation type="submission" date="2016-07" db="EMBL/GenBank/DDBJ databases">
        <title>Draft genome of Scalindua rubra, obtained from a brine-seawater interface in the Red Sea, sheds light on salt adaptation in anammox bacteria.</title>
        <authorList>
            <person name="Speth D.R."/>
            <person name="Lagkouvardos I."/>
            <person name="Wang Y."/>
            <person name="Qian P.-Y."/>
            <person name="Dutilh B.E."/>
            <person name="Jetten M.S."/>
        </authorList>
    </citation>
    <scope>NUCLEOTIDE SEQUENCE [LARGE SCALE GENOMIC DNA]</scope>
    <source>
        <strain evidence="14">BSI-1</strain>
    </source>
</reference>
<keyword evidence="8" id="KW-0675">Receptor</keyword>
<protein>
    <submittedName>
        <fullName evidence="14">Iron complex outermembrane recepter protein</fullName>
    </submittedName>
</protein>
<evidence type="ECO:0000256" key="7">
    <source>
        <dbReference type="ARBA" id="ARBA00023136"/>
    </source>
</evidence>
<dbReference type="PANTHER" id="PTHR30069:SF29">
    <property type="entry name" value="HEMOGLOBIN AND HEMOGLOBIN-HAPTOGLOBIN-BINDING PROTEIN 1-RELATED"/>
    <property type="match status" value="1"/>
</dbReference>
<evidence type="ECO:0000256" key="10">
    <source>
        <dbReference type="PROSITE-ProRule" id="PRU01360"/>
    </source>
</evidence>
<dbReference type="Proteomes" id="UP000094056">
    <property type="component" value="Unassembled WGS sequence"/>
</dbReference>
<dbReference type="InterPro" id="IPR036942">
    <property type="entry name" value="Beta-barrel_TonB_sf"/>
</dbReference>
<evidence type="ECO:0000256" key="8">
    <source>
        <dbReference type="ARBA" id="ARBA00023170"/>
    </source>
</evidence>
<dbReference type="GO" id="GO:0015344">
    <property type="term" value="F:siderophore uptake transmembrane transporter activity"/>
    <property type="evidence" value="ECO:0007669"/>
    <property type="project" value="TreeGrafter"/>
</dbReference>
<comment type="similarity">
    <text evidence="10 11">Belongs to the TonB-dependent receptor family.</text>
</comment>
<proteinExistence type="inferred from homology"/>
<evidence type="ECO:0000256" key="2">
    <source>
        <dbReference type="ARBA" id="ARBA00022448"/>
    </source>
</evidence>
<evidence type="ECO:0000259" key="13">
    <source>
        <dbReference type="Pfam" id="PF07715"/>
    </source>
</evidence>
<comment type="caution">
    <text evidence="14">The sequence shown here is derived from an EMBL/GenBank/DDBJ whole genome shotgun (WGS) entry which is preliminary data.</text>
</comment>
<dbReference type="EMBL" id="MAYW01000065">
    <property type="protein sequence ID" value="ODS32388.1"/>
    <property type="molecule type" value="Genomic_DNA"/>
</dbReference>
<dbReference type="GO" id="GO:0044718">
    <property type="term" value="P:siderophore transmembrane transport"/>
    <property type="evidence" value="ECO:0007669"/>
    <property type="project" value="TreeGrafter"/>
</dbReference>
<dbReference type="PANTHER" id="PTHR30069">
    <property type="entry name" value="TONB-DEPENDENT OUTER MEMBRANE RECEPTOR"/>
    <property type="match status" value="1"/>
</dbReference>
<evidence type="ECO:0000313" key="15">
    <source>
        <dbReference type="Proteomes" id="UP000094056"/>
    </source>
</evidence>
<keyword evidence="3 10" id="KW-1134">Transmembrane beta strand</keyword>
<keyword evidence="7 10" id="KW-0472">Membrane</keyword>
<evidence type="ECO:0000256" key="6">
    <source>
        <dbReference type="ARBA" id="ARBA00023077"/>
    </source>
</evidence>
<evidence type="ECO:0000256" key="3">
    <source>
        <dbReference type="ARBA" id="ARBA00022452"/>
    </source>
</evidence>
<dbReference type="Gene3D" id="2.170.130.10">
    <property type="entry name" value="TonB-dependent receptor, plug domain"/>
    <property type="match status" value="1"/>
</dbReference>
<dbReference type="SUPFAM" id="SSF56935">
    <property type="entry name" value="Porins"/>
    <property type="match status" value="1"/>
</dbReference>
<dbReference type="InterPro" id="IPR039426">
    <property type="entry name" value="TonB-dep_rcpt-like"/>
</dbReference>
<dbReference type="Pfam" id="PF00593">
    <property type="entry name" value="TonB_dep_Rec_b-barrel"/>
    <property type="match status" value="1"/>
</dbReference>
<keyword evidence="6 11" id="KW-0798">TonB box</keyword>
<dbReference type="Pfam" id="PF07715">
    <property type="entry name" value="Plug"/>
    <property type="match status" value="1"/>
</dbReference>
<dbReference type="InterPro" id="IPR000531">
    <property type="entry name" value="Beta-barrel_TonB"/>
</dbReference>
<keyword evidence="9 10" id="KW-0998">Cell outer membrane</keyword>
<keyword evidence="4 10" id="KW-0812">Transmembrane</keyword>
<dbReference type="PROSITE" id="PS52016">
    <property type="entry name" value="TONB_DEPENDENT_REC_3"/>
    <property type="match status" value="1"/>
</dbReference>
<dbReference type="InterPro" id="IPR037066">
    <property type="entry name" value="Plug_dom_sf"/>
</dbReference>
<evidence type="ECO:0000313" key="14">
    <source>
        <dbReference type="EMBL" id="ODS32388.1"/>
    </source>
</evidence>
<gene>
    <name evidence="14" type="ORF">SCARUB_02499</name>
</gene>
<evidence type="ECO:0000259" key="12">
    <source>
        <dbReference type="Pfam" id="PF00593"/>
    </source>
</evidence>
<dbReference type="CDD" id="cd01347">
    <property type="entry name" value="ligand_gated_channel"/>
    <property type="match status" value="1"/>
</dbReference>
<comment type="subcellular location">
    <subcellularLocation>
        <location evidence="1 10">Cell outer membrane</location>
        <topology evidence="1 10">Multi-pass membrane protein</topology>
    </subcellularLocation>
</comment>
<keyword evidence="5" id="KW-0732">Signal</keyword>
<dbReference type="Gene3D" id="2.40.170.20">
    <property type="entry name" value="TonB-dependent receptor, beta-barrel domain"/>
    <property type="match status" value="1"/>
</dbReference>
<dbReference type="AlphaFoldDB" id="A0A1E3X9V2"/>
<sequence>MKYHLFILFVVSINFLPSISYSENNFYHEKFAKDQVRNHPSSPPSQGGEQGEVIKDENESLEFEEDIEEIIVTATRTETPVSQLADSITIVSREQIEQQKATTIFEALRSVPGLSIRKSGSIGRITNVTIRGSGTDQVLVMIDGVQVNSPTTGSFNFANLTTDNIERIEVIRGPQSTLYGSDAMGGLINIITRKGKGKPKFGIRSEFGTLERTYNESINSSGSIKKFNYSVDVARVDSDGRGADDDYDKTNISSMFGYKINEKMGFETTMRYNDSMVAIDDGAFRQDPNRFSQNEDFNLNAVYNQSLTDWWSHKLKFSFADADLISIDRLSPGTDETSSSRFRLDTNIYTGDWQHTLKYKDIDTFIFGFEFEDQEADNRNFDKALINRGWYFQNQLKLWDRFFFNAGVRIDDSNTFGKDVNPKFSIAYLLKETDTKFKVNYGKGFRGPTLNQLFFPNFGDPTLKPEESESYDLGFEQYLLEDKLSFGVTYFNNRFSNLIQSTDIGGGVFRAQNIGFVRTEGIETEVVIKPFKGLTLRGTFTKTNTRDGSKKELRRQPRKQGSVNINYSFLDKFNLNVDDTIIGNFREGTNGGGITPTGRPRIRTNTGVHKLDVTLTYDYSGHLQFYTRAENLLDIQYDEILGFRSAGARFFFGLKLSM</sequence>